<keyword evidence="2" id="KW-1185">Reference proteome</keyword>
<dbReference type="EMBL" id="CM042011">
    <property type="protein sequence ID" value="KAI3767493.1"/>
    <property type="molecule type" value="Genomic_DNA"/>
</dbReference>
<sequence length="126" mass="14305">MKQSPSPFEATITNIPSSHHHRHSFMKLQQQLPPLVVGTQLVQEEGSQWWRGRFSPMDGGGGIRSPSSLSSPSLFDHRLSTNITAPQQEIDLFPTYILRRLRKSLPPVYILLRDGCNNRVSMIEKL</sequence>
<proteinExistence type="predicted"/>
<accession>A0ACB9F9N2</accession>
<comment type="caution">
    <text evidence="1">The sequence shown here is derived from an EMBL/GenBank/DDBJ whole genome shotgun (WGS) entry which is preliminary data.</text>
</comment>
<evidence type="ECO:0000313" key="2">
    <source>
        <dbReference type="Proteomes" id="UP001055811"/>
    </source>
</evidence>
<name>A0ACB9F9N2_CICIN</name>
<reference evidence="2" key="1">
    <citation type="journal article" date="2022" name="Mol. Ecol. Resour.">
        <title>The genomes of chicory, endive, great burdock and yacon provide insights into Asteraceae palaeo-polyploidization history and plant inulin production.</title>
        <authorList>
            <person name="Fan W."/>
            <person name="Wang S."/>
            <person name="Wang H."/>
            <person name="Wang A."/>
            <person name="Jiang F."/>
            <person name="Liu H."/>
            <person name="Zhao H."/>
            <person name="Xu D."/>
            <person name="Zhang Y."/>
        </authorList>
    </citation>
    <scope>NUCLEOTIDE SEQUENCE [LARGE SCALE GENOMIC DNA]</scope>
    <source>
        <strain evidence="2">cv. Punajuju</strain>
    </source>
</reference>
<evidence type="ECO:0000313" key="1">
    <source>
        <dbReference type="EMBL" id="KAI3767493.1"/>
    </source>
</evidence>
<organism evidence="1 2">
    <name type="scientific">Cichorium intybus</name>
    <name type="common">Chicory</name>
    <dbReference type="NCBI Taxonomy" id="13427"/>
    <lineage>
        <taxon>Eukaryota</taxon>
        <taxon>Viridiplantae</taxon>
        <taxon>Streptophyta</taxon>
        <taxon>Embryophyta</taxon>
        <taxon>Tracheophyta</taxon>
        <taxon>Spermatophyta</taxon>
        <taxon>Magnoliopsida</taxon>
        <taxon>eudicotyledons</taxon>
        <taxon>Gunneridae</taxon>
        <taxon>Pentapetalae</taxon>
        <taxon>asterids</taxon>
        <taxon>campanulids</taxon>
        <taxon>Asterales</taxon>
        <taxon>Asteraceae</taxon>
        <taxon>Cichorioideae</taxon>
        <taxon>Cichorieae</taxon>
        <taxon>Cichoriinae</taxon>
        <taxon>Cichorium</taxon>
    </lineage>
</organism>
<reference evidence="1 2" key="2">
    <citation type="journal article" date="2022" name="Mol. Ecol. Resour.">
        <title>The genomes of chicory, endive, great burdock and yacon provide insights into Asteraceae paleo-polyploidization history and plant inulin production.</title>
        <authorList>
            <person name="Fan W."/>
            <person name="Wang S."/>
            <person name="Wang H."/>
            <person name="Wang A."/>
            <person name="Jiang F."/>
            <person name="Liu H."/>
            <person name="Zhao H."/>
            <person name="Xu D."/>
            <person name="Zhang Y."/>
        </authorList>
    </citation>
    <scope>NUCLEOTIDE SEQUENCE [LARGE SCALE GENOMIC DNA]</scope>
    <source>
        <strain evidence="2">cv. Punajuju</strain>
        <tissue evidence="1">Leaves</tissue>
    </source>
</reference>
<dbReference type="Proteomes" id="UP001055811">
    <property type="component" value="Linkage Group LG03"/>
</dbReference>
<protein>
    <submittedName>
        <fullName evidence="1">Uncharacterized protein</fullName>
    </submittedName>
</protein>
<gene>
    <name evidence="1" type="ORF">L2E82_17642</name>
</gene>